<gene>
    <name evidence="1" type="primary">AVEN_91261_1</name>
    <name evidence="1" type="ORF">TNCT_714871</name>
</gene>
<protein>
    <submittedName>
        <fullName evidence="1">Uncharacterized protein</fullName>
    </submittedName>
</protein>
<proteinExistence type="predicted"/>
<accession>A0A8X6LV76</accession>
<sequence length="297" mass="34504">MQKLDAETKRPWSVKGAEKNFPTLQEFVEFLNVRCSSLELMTCNDCDTKSNFIACKNNPESKPDKSCLKCSGVYTRFDHLSIPRWLQITNKQVTLRGFSDTSEAAYACVIYAVQRNRETTKVTMGRKKQRERVVPLKLMCIPRLELNGTLLLARCFAILCNYLKGHVINIYAWTDSHVVLSWLSAPSRKWKPFVANRTSEILDLIPCNNWYYVPMKENPADLGSRGMSPKDLLDCRLWWEGPPWLTNKDWPKQPNLDRKDINKSVITETKRAFVFSVCCKNDVIDMLFEKNIHHFQR</sequence>
<dbReference type="InterPro" id="IPR008042">
    <property type="entry name" value="Retrotrans_Pao"/>
</dbReference>
<reference evidence="1" key="1">
    <citation type="submission" date="2020-07" db="EMBL/GenBank/DDBJ databases">
        <title>Multicomponent nature underlies the extraordinary mechanical properties of spider dragline silk.</title>
        <authorList>
            <person name="Kono N."/>
            <person name="Nakamura H."/>
            <person name="Mori M."/>
            <person name="Yoshida Y."/>
            <person name="Ohtoshi R."/>
            <person name="Malay A.D."/>
            <person name="Moran D.A.P."/>
            <person name="Tomita M."/>
            <person name="Numata K."/>
            <person name="Arakawa K."/>
        </authorList>
    </citation>
    <scope>NUCLEOTIDE SEQUENCE</scope>
</reference>
<evidence type="ECO:0000313" key="2">
    <source>
        <dbReference type="Proteomes" id="UP000887116"/>
    </source>
</evidence>
<keyword evidence="2" id="KW-1185">Reference proteome</keyword>
<name>A0A8X6LV76_TRICU</name>
<dbReference type="EMBL" id="BMAO01028266">
    <property type="protein sequence ID" value="GFR23215.1"/>
    <property type="molecule type" value="Genomic_DNA"/>
</dbReference>
<evidence type="ECO:0000313" key="1">
    <source>
        <dbReference type="EMBL" id="GFR23215.1"/>
    </source>
</evidence>
<dbReference type="AlphaFoldDB" id="A0A8X6LV76"/>
<comment type="caution">
    <text evidence="1">The sequence shown here is derived from an EMBL/GenBank/DDBJ whole genome shotgun (WGS) entry which is preliminary data.</text>
</comment>
<dbReference type="Pfam" id="PF05380">
    <property type="entry name" value="Peptidase_A17"/>
    <property type="match status" value="1"/>
</dbReference>
<organism evidence="1 2">
    <name type="scientific">Trichonephila clavata</name>
    <name type="common">Joro spider</name>
    <name type="synonym">Nephila clavata</name>
    <dbReference type="NCBI Taxonomy" id="2740835"/>
    <lineage>
        <taxon>Eukaryota</taxon>
        <taxon>Metazoa</taxon>
        <taxon>Ecdysozoa</taxon>
        <taxon>Arthropoda</taxon>
        <taxon>Chelicerata</taxon>
        <taxon>Arachnida</taxon>
        <taxon>Araneae</taxon>
        <taxon>Araneomorphae</taxon>
        <taxon>Entelegynae</taxon>
        <taxon>Araneoidea</taxon>
        <taxon>Nephilidae</taxon>
        <taxon>Trichonephila</taxon>
    </lineage>
</organism>
<dbReference type="PANTHER" id="PTHR22955">
    <property type="entry name" value="RETROTRANSPOSON"/>
    <property type="match status" value="1"/>
</dbReference>
<dbReference type="OrthoDB" id="6150403at2759"/>
<dbReference type="PANTHER" id="PTHR22955:SF77">
    <property type="entry name" value="ASPARTIC PUTATIVE DOMAIN-CONTAINING PROTEIN-RELATED"/>
    <property type="match status" value="1"/>
</dbReference>
<dbReference type="Proteomes" id="UP000887116">
    <property type="component" value="Unassembled WGS sequence"/>
</dbReference>